<dbReference type="InterPro" id="IPR011335">
    <property type="entry name" value="Restrct_endonuc-II-like"/>
</dbReference>
<feature type="domain" description="Putative restriction endonuclease" evidence="1">
    <location>
        <begin position="57"/>
        <end position="219"/>
    </location>
</feature>
<dbReference type="InterPro" id="IPR008538">
    <property type="entry name" value="Uma2"/>
</dbReference>
<dbReference type="PANTHER" id="PTHR35400:SF1">
    <property type="entry name" value="SLR1083 PROTEIN"/>
    <property type="match status" value="1"/>
</dbReference>
<dbReference type="SUPFAM" id="SSF52980">
    <property type="entry name" value="Restriction endonuclease-like"/>
    <property type="match status" value="1"/>
</dbReference>
<dbReference type="RefSeq" id="WP_230841191.1">
    <property type="nucleotide sequence ID" value="NZ_CP063845.1"/>
</dbReference>
<evidence type="ECO:0000313" key="2">
    <source>
        <dbReference type="EMBL" id="UFP94135.1"/>
    </source>
</evidence>
<evidence type="ECO:0000313" key="3">
    <source>
        <dbReference type="Proteomes" id="UP001054846"/>
    </source>
</evidence>
<evidence type="ECO:0000259" key="1">
    <source>
        <dbReference type="Pfam" id="PF05685"/>
    </source>
</evidence>
<keyword evidence="2" id="KW-0540">Nuclease</keyword>
<dbReference type="CDD" id="cd06260">
    <property type="entry name" value="DUF820-like"/>
    <property type="match status" value="1"/>
</dbReference>
<dbReference type="Proteomes" id="UP001054846">
    <property type="component" value="Chromosome"/>
</dbReference>
<keyword evidence="2" id="KW-0378">Hydrolase</keyword>
<proteinExistence type="predicted"/>
<keyword evidence="2" id="KW-0255">Endonuclease</keyword>
<sequence>MPSLLEEGIAPHPRAFSAGEFHRLQEARILLAHEQQVLVNGCVVSADTRRARLFTANEYHRMAEVGILHPAERVELINGQIFSISPKGPVHTEIVNNLESCLQGLFEGRARLRREQPVDLGELGQPEPDMTVSGQRPRRYVTNHPKPENIRFVVEVADTTLTYDLTIKNETYSRSGIEEYWVVDINNRRVFVFTQPGPSQYRSERICTEDELVSPAAFADAIVPVRVLLDLMES</sequence>
<name>A0ABY3PKE6_9CYAN</name>
<reference evidence="2 3" key="1">
    <citation type="journal article" date="2021" name="Genome Biol. Evol.">
        <title>Complete Genome Sequencing of a Novel Gloeobacter Species from a Waterfall Cave in Mexico.</title>
        <authorList>
            <person name="Saw J.H."/>
            <person name="Cardona T."/>
            <person name="Montejano G."/>
        </authorList>
    </citation>
    <scope>NUCLEOTIDE SEQUENCE [LARGE SCALE GENOMIC DNA]</scope>
    <source>
        <strain evidence="2">MG652769</strain>
    </source>
</reference>
<accession>A0ABY3PKE6</accession>
<keyword evidence="3" id="KW-1185">Reference proteome</keyword>
<dbReference type="GO" id="GO:0004519">
    <property type="term" value="F:endonuclease activity"/>
    <property type="evidence" value="ECO:0007669"/>
    <property type="project" value="UniProtKB-KW"/>
</dbReference>
<dbReference type="Pfam" id="PF05685">
    <property type="entry name" value="Uma2"/>
    <property type="match status" value="1"/>
</dbReference>
<dbReference type="InterPro" id="IPR012296">
    <property type="entry name" value="Nuclease_put_TT1808"/>
</dbReference>
<protein>
    <submittedName>
        <fullName evidence="2">Uma2 family endonuclease</fullName>
    </submittedName>
</protein>
<organism evidence="2 3">
    <name type="scientific">Gloeobacter morelensis MG652769</name>
    <dbReference type="NCBI Taxonomy" id="2781736"/>
    <lineage>
        <taxon>Bacteria</taxon>
        <taxon>Bacillati</taxon>
        <taxon>Cyanobacteriota</taxon>
        <taxon>Cyanophyceae</taxon>
        <taxon>Gloeobacterales</taxon>
        <taxon>Gloeobacteraceae</taxon>
        <taxon>Gloeobacter</taxon>
        <taxon>Gloeobacter morelensis</taxon>
    </lineage>
</organism>
<dbReference type="PANTHER" id="PTHR35400">
    <property type="entry name" value="SLR1083 PROTEIN"/>
    <property type="match status" value="1"/>
</dbReference>
<gene>
    <name evidence="2" type="ORF">ISF26_20605</name>
</gene>
<dbReference type="Gene3D" id="3.90.1570.10">
    <property type="entry name" value="tt1808, chain A"/>
    <property type="match status" value="1"/>
</dbReference>
<dbReference type="EMBL" id="CP063845">
    <property type="protein sequence ID" value="UFP94135.1"/>
    <property type="molecule type" value="Genomic_DNA"/>
</dbReference>